<comment type="caution">
    <text evidence="1">The sequence shown here is derived from an EMBL/GenBank/DDBJ whole genome shotgun (WGS) entry which is preliminary data.</text>
</comment>
<name>A0A5J4WGZ7_9EUKA</name>
<evidence type="ECO:0000313" key="1">
    <source>
        <dbReference type="EMBL" id="KAA6394300.1"/>
    </source>
</evidence>
<dbReference type="AlphaFoldDB" id="A0A5J4WGZ7"/>
<evidence type="ECO:0000313" key="2">
    <source>
        <dbReference type="Proteomes" id="UP000324800"/>
    </source>
</evidence>
<accession>A0A5J4WGZ7</accession>
<proteinExistence type="predicted"/>
<sequence>MTIDIFGTVSITLRKPIVAFSIQNLLFFSSPRSQKKLKRTVIFSERKDVSGCVEPRHSTGAVGGPVPLSHY</sequence>
<organism evidence="1 2">
    <name type="scientific">Streblomastix strix</name>
    <dbReference type="NCBI Taxonomy" id="222440"/>
    <lineage>
        <taxon>Eukaryota</taxon>
        <taxon>Metamonada</taxon>
        <taxon>Preaxostyla</taxon>
        <taxon>Oxymonadida</taxon>
        <taxon>Streblomastigidae</taxon>
        <taxon>Streblomastix</taxon>
    </lineage>
</organism>
<protein>
    <submittedName>
        <fullName evidence="1">Uncharacterized protein</fullName>
    </submittedName>
</protein>
<reference evidence="1 2" key="1">
    <citation type="submission" date="2019-03" db="EMBL/GenBank/DDBJ databases">
        <title>Single cell metagenomics reveals metabolic interactions within the superorganism composed of flagellate Streblomastix strix and complex community of Bacteroidetes bacteria on its surface.</title>
        <authorList>
            <person name="Treitli S.C."/>
            <person name="Kolisko M."/>
            <person name="Husnik F."/>
            <person name="Keeling P."/>
            <person name="Hampl V."/>
        </authorList>
    </citation>
    <scope>NUCLEOTIDE SEQUENCE [LARGE SCALE GENOMIC DNA]</scope>
    <source>
        <strain evidence="1">ST1C</strain>
    </source>
</reference>
<gene>
    <name evidence="1" type="ORF">EZS28_010171</name>
</gene>
<dbReference type="Proteomes" id="UP000324800">
    <property type="component" value="Unassembled WGS sequence"/>
</dbReference>
<dbReference type="EMBL" id="SNRW01001979">
    <property type="protein sequence ID" value="KAA6394300.1"/>
    <property type="molecule type" value="Genomic_DNA"/>
</dbReference>